<dbReference type="AlphaFoldDB" id="A0A2A6BQZ8"/>
<proteinExistence type="predicted"/>
<gene>
    <name evidence="1" type="primary">WBGene00275130</name>
</gene>
<accession>A0A2A6BQZ8</accession>
<accession>A0A8R1YS72</accession>
<evidence type="ECO:0000313" key="1">
    <source>
        <dbReference type="EnsemblMetazoa" id="PPA36761.1"/>
    </source>
</evidence>
<reference evidence="2" key="1">
    <citation type="journal article" date="2008" name="Nat. Genet.">
        <title>The Pristionchus pacificus genome provides a unique perspective on nematode lifestyle and parasitism.</title>
        <authorList>
            <person name="Dieterich C."/>
            <person name="Clifton S.W."/>
            <person name="Schuster L.N."/>
            <person name="Chinwalla A."/>
            <person name="Delehaunty K."/>
            <person name="Dinkelacker I."/>
            <person name="Fulton L."/>
            <person name="Fulton R."/>
            <person name="Godfrey J."/>
            <person name="Minx P."/>
            <person name="Mitreva M."/>
            <person name="Roeseler W."/>
            <person name="Tian H."/>
            <person name="Witte H."/>
            <person name="Yang S.P."/>
            <person name="Wilson R.K."/>
            <person name="Sommer R.J."/>
        </authorList>
    </citation>
    <scope>NUCLEOTIDE SEQUENCE [LARGE SCALE GENOMIC DNA]</scope>
    <source>
        <strain evidence="2">PS312</strain>
    </source>
</reference>
<dbReference type="Proteomes" id="UP000005239">
    <property type="component" value="Unassembled WGS sequence"/>
</dbReference>
<organism evidence="1 2">
    <name type="scientific">Pristionchus pacificus</name>
    <name type="common">Parasitic nematode worm</name>
    <dbReference type="NCBI Taxonomy" id="54126"/>
    <lineage>
        <taxon>Eukaryota</taxon>
        <taxon>Metazoa</taxon>
        <taxon>Ecdysozoa</taxon>
        <taxon>Nematoda</taxon>
        <taxon>Chromadorea</taxon>
        <taxon>Rhabditida</taxon>
        <taxon>Rhabditina</taxon>
        <taxon>Diplogasteromorpha</taxon>
        <taxon>Diplogasteroidea</taxon>
        <taxon>Neodiplogasteridae</taxon>
        <taxon>Pristionchus</taxon>
    </lineage>
</organism>
<keyword evidence="2" id="KW-1185">Reference proteome</keyword>
<evidence type="ECO:0000313" key="2">
    <source>
        <dbReference type="Proteomes" id="UP000005239"/>
    </source>
</evidence>
<name>A0A2A6BQZ8_PRIPA</name>
<reference evidence="1" key="2">
    <citation type="submission" date="2022-06" db="UniProtKB">
        <authorList>
            <consortium name="EnsemblMetazoa"/>
        </authorList>
    </citation>
    <scope>IDENTIFICATION</scope>
    <source>
        <strain evidence="1">PS312</strain>
    </source>
</reference>
<protein>
    <submittedName>
        <fullName evidence="1">Uncharacterized protein</fullName>
    </submittedName>
</protein>
<sequence length="137" mass="15255">MFLSLLFIYLTVSLVSAEKCTGAEKGCAILYTERECAYPKYYLEDGNSNPGLKYTGNERTYSGNRLSAQYYPVHAKGITPKYISSSFRNGFGTMQLSCTLNEDHGPDDNCRFSLILKAILSIIGIAFAILMCVFCVR</sequence>
<dbReference type="EnsemblMetazoa" id="PPA36761.1">
    <property type="protein sequence ID" value="PPA36761.1"/>
    <property type="gene ID" value="WBGene00275130"/>
</dbReference>